<dbReference type="RefSeq" id="WP_120371358.1">
    <property type="nucleotide sequence ID" value="NZ_RAXU01000030.1"/>
</dbReference>
<keyword evidence="1" id="KW-0812">Transmembrane</keyword>
<dbReference type="Proteomes" id="UP000269001">
    <property type="component" value="Unassembled WGS sequence"/>
</dbReference>
<feature type="transmembrane region" description="Helical" evidence="1">
    <location>
        <begin position="73"/>
        <end position="92"/>
    </location>
</feature>
<feature type="transmembrane region" description="Helical" evidence="1">
    <location>
        <begin position="49"/>
        <end position="68"/>
    </location>
</feature>
<accession>A0A3A8EIL4</accession>
<keyword evidence="3" id="KW-1185">Reference proteome</keyword>
<evidence type="ECO:0000313" key="3">
    <source>
        <dbReference type="Proteomes" id="UP000269001"/>
    </source>
</evidence>
<evidence type="ECO:0000256" key="1">
    <source>
        <dbReference type="SAM" id="Phobius"/>
    </source>
</evidence>
<proteinExistence type="predicted"/>
<reference evidence="2 3" key="1">
    <citation type="submission" date="2018-09" db="EMBL/GenBank/DDBJ databases">
        <title>The draft genome of Acinetobacter spp. strains.</title>
        <authorList>
            <person name="Qin J."/>
            <person name="Feng Y."/>
            <person name="Zong Z."/>
        </authorList>
    </citation>
    <scope>NUCLEOTIDE SEQUENCE [LARGE SCALE GENOMIC DNA]</scope>
    <source>
        <strain evidence="2 3">WCHAc060096</strain>
    </source>
</reference>
<organism evidence="2 3">
    <name type="scientific">Acinetobacter guerrae</name>
    <dbReference type="NCBI Taxonomy" id="1843371"/>
    <lineage>
        <taxon>Bacteria</taxon>
        <taxon>Pseudomonadati</taxon>
        <taxon>Pseudomonadota</taxon>
        <taxon>Gammaproteobacteria</taxon>
        <taxon>Moraxellales</taxon>
        <taxon>Moraxellaceae</taxon>
        <taxon>Acinetobacter</taxon>
    </lineage>
</organism>
<comment type="caution">
    <text evidence="2">The sequence shown here is derived from an EMBL/GenBank/DDBJ whole genome shotgun (WGS) entry which is preliminary data.</text>
</comment>
<keyword evidence="1" id="KW-0472">Membrane</keyword>
<protein>
    <submittedName>
        <fullName evidence="2">Uncharacterized protein</fullName>
    </submittedName>
</protein>
<dbReference type="EMBL" id="RAXU01000030">
    <property type="protein sequence ID" value="RKG30590.1"/>
    <property type="molecule type" value="Genomic_DNA"/>
</dbReference>
<keyword evidence="1" id="KW-1133">Transmembrane helix</keyword>
<feature type="transmembrane region" description="Helical" evidence="1">
    <location>
        <begin position="12"/>
        <end position="37"/>
    </location>
</feature>
<name>A0A3A8EIL4_9GAMM</name>
<gene>
    <name evidence="2" type="ORF">D7V21_15675</name>
</gene>
<dbReference type="AlphaFoldDB" id="A0A3A8EIL4"/>
<evidence type="ECO:0000313" key="2">
    <source>
        <dbReference type="EMBL" id="RKG30590.1"/>
    </source>
</evidence>
<sequence>MKDKSQIQADWWIKSFTGAVLGLSLSIALGNLIVVLGQPFIAMDVLAQIGMWSIAWLWMSILFASFFIKTGKLAFIIFLIANFIAYFLLFWLRESV</sequence>